<gene>
    <name evidence="1" type="ORF">AMTR_s00100p00052540</name>
</gene>
<accession>W1NT37</accession>
<evidence type="ECO:0000313" key="1">
    <source>
        <dbReference type="EMBL" id="ERN00417.1"/>
    </source>
</evidence>
<keyword evidence="2" id="KW-1185">Reference proteome</keyword>
<dbReference type="EMBL" id="KI394904">
    <property type="protein sequence ID" value="ERN00417.1"/>
    <property type="molecule type" value="Genomic_DNA"/>
</dbReference>
<sequence length="64" mass="7027">MERPICSEKRHCHVMVTRGDRIMVRWAQPTNRLSTARGGGARRSMTEYAGSSSFCGASIVGKGQ</sequence>
<reference evidence="2" key="1">
    <citation type="journal article" date="2013" name="Science">
        <title>The Amborella genome and the evolution of flowering plants.</title>
        <authorList>
            <consortium name="Amborella Genome Project"/>
        </authorList>
    </citation>
    <scope>NUCLEOTIDE SEQUENCE [LARGE SCALE GENOMIC DNA]</scope>
</reference>
<dbReference type="HOGENOM" id="CLU_2870599_0_0_1"/>
<dbReference type="Proteomes" id="UP000017836">
    <property type="component" value="Unassembled WGS sequence"/>
</dbReference>
<evidence type="ECO:0000313" key="2">
    <source>
        <dbReference type="Proteomes" id="UP000017836"/>
    </source>
</evidence>
<proteinExistence type="predicted"/>
<name>W1NT37_AMBTC</name>
<organism evidence="1 2">
    <name type="scientific">Amborella trichopoda</name>
    <dbReference type="NCBI Taxonomy" id="13333"/>
    <lineage>
        <taxon>Eukaryota</taxon>
        <taxon>Viridiplantae</taxon>
        <taxon>Streptophyta</taxon>
        <taxon>Embryophyta</taxon>
        <taxon>Tracheophyta</taxon>
        <taxon>Spermatophyta</taxon>
        <taxon>Magnoliopsida</taxon>
        <taxon>Amborellales</taxon>
        <taxon>Amborellaceae</taxon>
        <taxon>Amborella</taxon>
    </lineage>
</organism>
<dbReference type="AlphaFoldDB" id="W1NT37"/>
<dbReference type="Gramene" id="ERN00417">
    <property type="protein sequence ID" value="ERN00417"/>
    <property type="gene ID" value="AMTR_s00100p00052540"/>
</dbReference>
<protein>
    <submittedName>
        <fullName evidence="1">Uncharacterized protein</fullName>
    </submittedName>
</protein>